<gene>
    <name evidence="3" type="ORF">P0Y53_04230</name>
</gene>
<dbReference type="GO" id="GO:0008800">
    <property type="term" value="F:beta-lactamase activity"/>
    <property type="evidence" value="ECO:0007669"/>
    <property type="project" value="InterPro"/>
</dbReference>
<dbReference type="GO" id="GO:0030655">
    <property type="term" value="P:beta-lactam antibiotic catabolic process"/>
    <property type="evidence" value="ECO:0007669"/>
    <property type="project" value="InterPro"/>
</dbReference>
<keyword evidence="3" id="KW-0378">Hydrolase</keyword>
<protein>
    <submittedName>
        <fullName evidence="3">Serine hydrolase</fullName>
    </submittedName>
</protein>
<dbReference type="Pfam" id="PF13354">
    <property type="entry name" value="Beta-lactamase2"/>
    <property type="match status" value="1"/>
</dbReference>
<feature type="signal peptide" evidence="1">
    <location>
        <begin position="1"/>
        <end position="18"/>
    </location>
</feature>
<feature type="chain" id="PRO_5042601510" evidence="1">
    <location>
        <begin position="19"/>
        <end position="420"/>
    </location>
</feature>
<dbReference type="EMBL" id="CP119311">
    <property type="protein sequence ID" value="WEK36701.1"/>
    <property type="molecule type" value="Genomic_DNA"/>
</dbReference>
<evidence type="ECO:0000259" key="2">
    <source>
        <dbReference type="Pfam" id="PF13354"/>
    </source>
</evidence>
<evidence type="ECO:0000313" key="4">
    <source>
        <dbReference type="Proteomes" id="UP001220610"/>
    </source>
</evidence>
<accession>A0AAJ5WR95</accession>
<dbReference type="InterPro" id="IPR012338">
    <property type="entry name" value="Beta-lactam/transpept-like"/>
</dbReference>
<evidence type="ECO:0000313" key="3">
    <source>
        <dbReference type="EMBL" id="WEK36701.1"/>
    </source>
</evidence>
<organism evidence="3 4">
    <name type="scientific">Candidatus Pseudobacter hemicellulosilyticus</name>
    <dbReference type="NCBI Taxonomy" id="3121375"/>
    <lineage>
        <taxon>Bacteria</taxon>
        <taxon>Pseudomonadati</taxon>
        <taxon>Bacteroidota</taxon>
        <taxon>Chitinophagia</taxon>
        <taxon>Chitinophagales</taxon>
        <taxon>Chitinophagaceae</taxon>
        <taxon>Pseudobacter</taxon>
    </lineage>
</organism>
<sequence>MKPLLAVLLLLVTSSLTAQPKTDPWLRQLVRQRASPFLQQVLDQPETFQYQVIYTRINRDAQNRPHFTNFYLNVDRRRYFNPASTVKLPTALLALEKINSLRKYGVNKFTTMLTDSSYSGQELVSWDSTSADGYPSVAHYIRKIFLVSDNDAYNRLYELVGQRTLNRRLWGMGYKDARITRRFVPLSADQNRHTNAIRFVRNKELLCRLPPAFNRDSFDFSRTDTIGKAHYNRNDSLVLAPMDFSTHNRLPLEDLQQILQAVLFPAATPLAKRFRLQQSDYRFLRQYMSQLPSESSNPTFDTTEFFDSYTKFFNWRADSSRIPGSMRSFNKAGWAYGFLTDAAYVVDLQQGVEFMVSAVIYVNKDGVLNDNKYEYEETGYPFFREIGDIIYQYELGRSRPVKPNLSAFRFNYSNDQEPRR</sequence>
<dbReference type="InterPro" id="IPR045155">
    <property type="entry name" value="Beta-lactam_cat"/>
</dbReference>
<dbReference type="Gene3D" id="3.40.710.10">
    <property type="entry name" value="DD-peptidase/beta-lactamase superfamily"/>
    <property type="match status" value="1"/>
</dbReference>
<dbReference type="AlphaFoldDB" id="A0AAJ5WR95"/>
<keyword evidence="1" id="KW-0732">Signal</keyword>
<feature type="domain" description="Beta-lactamase class A catalytic" evidence="2">
    <location>
        <begin position="69"/>
        <end position="356"/>
    </location>
</feature>
<evidence type="ECO:0000256" key="1">
    <source>
        <dbReference type="SAM" id="SignalP"/>
    </source>
</evidence>
<proteinExistence type="predicted"/>
<reference evidence="3" key="1">
    <citation type="submission" date="2023-03" db="EMBL/GenBank/DDBJ databases">
        <title>Andean soil-derived lignocellulolytic bacterial consortium as a source of novel taxa and putative plastic-active enzymes.</title>
        <authorList>
            <person name="Diaz-Garcia L."/>
            <person name="Chuvochina M."/>
            <person name="Feuerriegel G."/>
            <person name="Bunk B."/>
            <person name="Sproer C."/>
            <person name="Streit W.R."/>
            <person name="Rodriguez L.M."/>
            <person name="Overmann J."/>
            <person name="Jimenez D.J."/>
        </authorList>
    </citation>
    <scope>NUCLEOTIDE SEQUENCE</scope>
    <source>
        <strain evidence="3">MAG 7</strain>
    </source>
</reference>
<dbReference type="SUPFAM" id="SSF56601">
    <property type="entry name" value="beta-lactamase/transpeptidase-like"/>
    <property type="match status" value="1"/>
</dbReference>
<name>A0AAJ5WR95_9BACT</name>
<dbReference type="Proteomes" id="UP001220610">
    <property type="component" value="Chromosome"/>
</dbReference>